<dbReference type="InterPro" id="IPR036388">
    <property type="entry name" value="WH-like_DNA-bd_sf"/>
</dbReference>
<keyword evidence="1" id="KW-0805">Transcription regulation</keyword>
<evidence type="ECO:0000259" key="4">
    <source>
        <dbReference type="PROSITE" id="PS50043"/>
    </source>
</evidence>
<dbReference type="SUPFAM" id="SSF46894">
    <property type="entry name" value="C-terminal effector domain of the bipartite response regulators"/>
    <property type="match status" value="1"/>
</dbReference>
<evidence type="ECO:0000256" key="1">
    <source>
        <dbReference type="ARBA" id="ARBA00023015"/>
    </source>
</evidence>
<gene>
    <name evidence="5" type="ORF">WKV53_00695</name>
</gene>
<reference evidence="5 6" key="1">
    <citation type="submission" date="2024-04" db="EMBL/GenBank/DDBJ databases">
        <title>Luteolibacter sp. isolated from soil.</title>
        <authorList>
            <person name="An J."/>
        </authorList>
    </citation>
    <scope>NUCLEOTIDE SEQUENCE [LARGE SCALE GENOMIC DNA]</scope>
    <source>
        <strain evidence="5 6">Y139</strain>
    </source>
</reference>
<evidence type="ECO:0000313" key="6">
    <source>
        <dbReference type="Proteomes" id="UP001371305"/>
    </source>
</evidence>
<name>A0ABU9AMR3_9BACT</name>
<keyword evidence="3" id="KW-0804">Transcription</keyword>
<evidence type="ECO:0000313" key="5">
    <source>
        <dbReference type="EMBL" id="MEK7948988.1"/>
    </source>
</evidence>
<evidence type="ECO:0000256" key="3">
    <source>
        <dbReference type="ARBA" id="ARBA00023163"/>
    </source>
</evidence>
<feature type="domain" description="HTH luxR-type" evidence="4">
    <location>
        <begin position="195"/>
        <end position="260"/>
    </location>
</feature>
<dbReference type="Gene3D" id="1.10.10.10">
    <property type="entry name" value="Winged helix-like DNA-binding domain superfamily/Winged helix DNA-binding domain"/>
    <property type="match status" value="1"/>
</dbReference>
<sequence length="264" mass="29737">MPADSRISDSPLTEQDVRDIVRLLGEVIATPGGFSEKRRFLMDGLCGLLNATSWAWCMAEFDPDKPPSFIGFEHGGWDDERFARYIEAMNHPDMEEVTRPSSIELQERGTHLTRTLRQMDPPMHLENSAAGKLWEKADIGTLLVSQRPMDGGGISGVAVYRRLGEPHFSEREARIAHIILTEVPWLHFQSFPDQPARELASLYPRHRTVMNLLCEGWGRKRIAAHLGLSVNTVHGYSKVIFRHFGVHSQAELISRLTKGDGGDQ</sequence>
<dbReference type="Proteomes" id="UP001371305">
    <property type="component" value="Unassembled WGS sequence"/>
</dbReference>
<dbReference type="PANTHER" id="PTHR44688">
    <property type="entry name" value="DNA-BINDING TRANSCRIPTIONAL ACTIVATOR DEVR_DOSR"/>
    <property type="match status" value="1"/>
</dbReference>
<dbReference type="PANTHER" id="PTHR44688:SF16">
    <property type="entry name" value="DNA-BINDING TRANSCRIPTIONAL ACTIVATOR DEVR_DOSR"/>
    <property type="match status" value="1"/>
</dbReference>
<dbReference type="InterPro" id="IPR000792">
    <property type="entry name" value="Tscrpt_reg_LuxR_C"/>
</dbReference>
<keyword evidence="2" id="KW-0238">DNA-binding</keyword>
<dbReference type="Pfam" id="PF00196">
    <property type="entry name" value="GerE"/>
    <property type="match status" value="1"/>
</dbReference>
<accession>A0ABU9AMR3</accession>
<proteinExistence type="predicted"/>
<dbReference type="CDD" id="cd06170">
    <property type="entry name" value="LuxR_C_like"/>
    <property type="match status" value="1"/>
</dbReference>
<protein>
    <submittedName>
        <fullName evidence="5">Helix-turn-helix transcriptional regulator</fullName>
    </submittedName>
</protein>
<comment type="caution">
    <text evidence="5">The sequence shown here is derived from an EMBL/GenBank/DDBJ whole genome shotgun (WGS) entry which is preliminary data.</text>
</comment>
<dbReference type="EMBL" id="JBBUKT010000001">
    <property type="protein sequence ID" value="MEK7948988.1"/>
    <property type="molecule type" value="Genomic_DNA"/>
</dbReference>
<dbReference type="RefSeq" id="WP_341402346.1">
    <property type="nucleotide sequence ID" value="NZ_JBBUKT010000001.1"/>
</dbReference>
<keyword evidence="6" id="KW-1185">Reference proteome</keyword>
<dbReference type="InterPro" id="IPR016032">
    <property type="entry name" value="Sig_transdc_resp-reg_C-effctor"/>
</dbReference>
<organism evidence="5 6">
    <name type="scientific">Luteolibacter soli</name>
    <dbReference type="NCBI Taxonomy" id="3135280"/>
    <lineage>
        <taxon>Bacteria</taxon>
        <taxon>Pseudomonadati</taxon>
        <taxon>Verrucomicrobiota</taxon>
        <taxon>Verrucomicrobiia</taxon>
        <taxon>Verrucomicrobiales</taxon>
        <taxon>Verrucomicrobiaceae</taxon>
        <taxon>Luteolibacter</taxon>
    </lineage>
</organism>
<dbReference type="PROSITE" id="PS50043">
    <property type="entry name" value="HTH_LUXR_2"/>
    <property type="match status" value="1"/>
</dbReference>
<dbReference type="SMART" id="SM00421">
    <property type="entry name" value="HTH_LUXR"/>
    <property type="match status" value="1"/>
</dbReference>
<evidence type="ECO:0000256" key="2">
    <source>
        <dbReference type="ARBA" id="ARBA00023125"/>
    </source>
</evidence>